<keyword evidence="2" id="KW-1185">Reference proteome</keyword>
<evidence type="ECO:0008006" key="3">
    <source>
        <dbReference type="Google" id="ProtNLM"/>
    </source>
</evidence>
<proteinExistence type="predicted"/>
<accession>A0A2P4S419</accession>
<dbReference type="AlphaFoldDB" id="A0A2P4S419"/>
<gene>
    <name evidence="1" type="ORF">CIB84_017381</name>
</gene>
<evidence type="ECO:0000313" key="2">
    <source>
        <dbReference type="Proteomes" id="UP000237246"/>
    </source>
</evidence>
<protein>
    <recommendedName>
        <fullName evidence="3">C-type lectin domain-containing protein</fullName>
    </recommendedName>
</protein>
<evidence type="ECO:0000313" key="1">
    <source>
        <dbReference type="EMBL" id="POI18875.1"/>
    </source>
</evidence>
<dbReference type="EMBL" id="PPHD01114828">
    <property type="protein sequence ID" value="POI18875.1"/>
    <property type="molecule type" value="Genomic_DNA"/>
</dbReference>
<reference evidence="1 2" key="1">
    <citation type="submission" date="2018-01" db="EMBL/GenBank/DDBJ databases">
        <title>Comparison of the Chinese Bamboo Partridge and Red Junglefowl genome sequences highlights the importance of demography in genome evolution.</title>
        <authorList>
            <person name="Tiley G.P."/>
            <person name="Kimball R.T."/>
            <person name="Braun E.L."/>
            <person name="Burleigh J.G."/>
        </authorList>
    </citation>
    <scope>NUCLEOTIDE SEQUENCE [LARGE SCALE GENOMIC DNA]</scope>
    <source>
        <strain evidence="1">RTK389</strain>
        <tissue evidence="1">Blood</tissue>
    </source>
</reference>
<comment type="caution">
    <text evidence="1">The sequence shown here is derived from an EMBL/GenBank/DDBJ whole genome shotgun (WGS) entry which is preliminary data.</text>
</comment>
<dbReference type="Proteomes" id="UP000237246">
    <property type="component" value="Unassembled WGS sequence"/>
</dbReference>
<sequence>MHFQGLANCSIGLHREEDTQWMWSDGTAFTNCRGSPSFSQAHRGTIPILPLFSTGSSCEVEADVCT</sequence>
<organism evidence="1 2">
    <name type="scientific">Bambusicola thoracicus</name>
    <name type="common">Chinese bamboo-partridge</name>
    <name type="synonym">Perdix thoracica</name>
    <dbReference type="NCBI Taxonomy" id="9083"/>
    <lineage>
        <taxon>Eukaryota</taxon>
        <taxon>Metazoa</taxon>
        <taxon>Chordata</taxon>
        <taxon>Craniata</taxon>
        <taxon>Vertebrata</taxon>
        <taxon>Euteleostomi</taxon>
        <taxon>Archelosauria</taxon>
        <taxon>Archosauria</taxon>
        <taxon>Dinosauria</taxon>
        <taxon>Saurischia</taxon>
        <taxon>Theropoda</taxon>
        <taxon>Coelurosauria</taxon>
        <taxon>Aves</taxon>
        <taxon>Neognathae</taxon>
        <taxon>Galloanserae</taxon>
        <taxon>Galliformes</taxon>
        <taxon>Phasianidae</taxon>
        <taxon>Perdicinae</taxon>
        <taxon>Bambusicola</taxon>
    </lineage>
</organism>
<name>A0A2P4S419_BAMTH</name>